<evidence type="ECO:0000313" key="3">
    <source>
        <dbReference type="RefSeq" id="XP_025832480.1"/>
    </source>
</evidence>
<reference evidence="3" key="1">
    <citation type="submission" date="2025-08" db="UniProtKB">
        <authorList>
            <consortium name="RefSeq"/>
        </authorList>
    </citation>
    <scope>IDENTIFICATION</scope>
    <source>
        <tissue evidence="3">Entire body</tissue>
    </source>
</reference>
<dbReference type="PANTHER" id="PTHR14710">
    <property type="entry name" value="GEM-ASSOCIATED PROTEIN 6"/>
    <property type="match status" value="1"/>
</dbReference>
<protein>
    <submittedName>
        <fullName evidence="3">Gem-associated protein 6-like</fullName>
    </submittedName>
</protein>
<dbReference type="GO" id="GO:0032797">
    <property type="term" value="C:SMN complex"/>
    <property type="evidence" value="ECO:0007669"/>
    <property type="project" value="TreeGrafter"/>
</dbReference>
<dbReference type="InParanoid" id="A0A7F5R954"/>
<dbReference type="GO" id="GO:0000245">
    <property type="term" value="P:spliceosomal complex assembly"/>
    <property type="evidence" value="ECO:0007669"/>
    <property type="project" value="InterPro"/>
</dbReference>
<dbReference type="PANTHER" id="PTHR14710:SF2">
    <property type="entry name" value="GEM-ASSOCIATED PROTEIN 6"/>
    <property type="match status" value="1"/>
</dbReference>
<dbReference type="AlphaFoldDB" id="A0A7F5R954"/>
<name>A0A7F5R954_AGRPL</name>
<keyword evidence="2" id="KW-1185">Reference proteome</keyword>
<dbReference type="GO" id="GO:0000387">
    <property type="term" value="P:spliceosomal snRNP assembly"/>
    <property type="evidence" value="ECO:0007669"/>
    <property type="project" value="TreeGrafter"/>
</dbReference>
<dbReference type="OrthoDB" id="77463at2759"/>
<dbReference type="RefSeq" id="XP_025832480.1">
    <property type="nucleotide sequence ID" value="XM_025976695.1"/>
</dbReference>
<dbReference type="GO" id="GO:0005634">
    <property type="term" value="C:nucleus"/>
    <property type="evidence" value="ECO:0007669"/>
    <property type="project" value="InterPro"/>
</dbReference>
<dbReference type="InterPro" id="IPR046856">
    <property type="entry name" value="Gemin6_C"/>
</dbReference>
<evidence type="ECO:0000313" key="2">
    <source>
        <dbReference type="Proteomes" id="UP000192223"/>
    </source>
</evidence>
<sequence length="155" mass="17799">MNQTQLLNKDDVNYIKNLIGKTVNVTTVDDKLYTGSVYVIDPQTKIIVLFNNKGNLYAILPHAIKDVEVASVQQTCDNMLSHDNYQEDKQQQSFIKKLNVKMWLQKNLVRVKENGTLLNVEDQVFIEPPYGPEQCLGKNASLLRRVKEIMSKIPY</sequence>
<dbReference type="InterPro" id="IPR047574">
    <property type="entry name" value="AD"/>
</dbReference>
<proteinExistence type="predicted"/>
<evidence type="ECO:0000259" key="1">
    <source>
        <dbReference type="PROSITE" id="PS52001"/>
    </source>
</evidence>
<gene>
    <name evidence="3" type="primary">LOC112905069</name>
</gene>
<dbReference type="Proteomes" id="UP000192223">
    <property type="component" value="Unplaced"/>
</dbReference>
<dbReference type="InterPro" id="IPR046857">
    <property type="entry name" value="Gemin6_Sm-like_dom"/>
</dbReference>
<dbReference type="Pfam" id="PF20417">
    <property type="entry name" value="Gemin6_C"/>
    <property type="match status" value="1"/>
</dbReference>
<dbReference type="Pfam" id="PF06372">
    <property type="entry name" value="Gemin6"/>
    <property type="match status" value="1"/>
</dbReference>
<dbReference type="PROSITE" id="PS52001">
    <property type="entry name" value="AD"/>
    <property type="match status" value="1"/>
</dbReference>
<feature type="domain" description="AD" evidence="1">
    <location>
        <begin position="57"/>
        <end position="155"/>
    </location>
</feature>
<dbReference type="GeneID" id="112905069"/>
<accession>A0A7F5R954</accession>
<dbReference type="Gene3D" id="2.30.30.100">
    <property type="match status" value="1"/>
</dbReference>
<dbReference type="KEGG" id="apln:112905069"/>
<organism evidence="2 3">
    <name type="scientific">Agrilus planipennis</name>
    <name type="common">Emerald ash borer</name>
    <name type="synonym">Agrilus marcopoli</name>
    <dbReference type="NCBI Taxonomy" id="224129"/>
    <lineage>
        <taxon>Eukaryota</taxon>
        <taxon>Metazoa</taxon>
        <taxon>Ecdysozoa</taxon>
        <taxon>Arthropoda</taxon>
        <taxon>Hexapoda</taxon>
        <taxon>Insecta</taxon>
        <taxon>Pterygota</taxon>
        <taxon>Neoptera</taxon>
        <taxon>Endopterygota</taxon>
        <taxon>Coleoptera</taxon>
        <taxon>Polyphaga</taxon>
        <taxon>Elateriformia</taxon>
        <taxon>Buprestoidea</taxon>
        <taxon>Buprestidae</taxon>
        <taxon>Agrilinae</taxon>
        <taxon>Agrilus</taxon>
    </lineage>
</organism>
<dbReference type="InterPro" id="IPR009422">
    <property type="entry name" value="Gemin6"/>
</dbReference>